<keyword evidence="3" id="KW-1185">Reference proteome</keyword>
<comment type="caution">
    <text evidence="2">The sequence shown here is derived from an EMBL/GenBank/DDBJ whole genome shotgun (WGS) entry which is preliminary data.</text>
</comment>
<dbReference type="RefSeq" id="WP_307348388.1">
    <property type="nucleotide sequence ID" value="NZ_JAUSVS010000002.1"/>
</dbReference>
<gene>
    <name evidence="2" type="ORF">QO010_001797</name>
</gene>
<sequence length="118" mass="12546">MDHDPKALQVLFSAAAPPDLELRFRPMFGGIMAYANDKPLASLSNVGLAVKAPPALMAEFLSEPGAVPLRYEPDAPVSKSYVVAPPAVLADREALRDWIVRAVAGLAAAPVKKARGKR</sequence>
<protein>
    <submittedName>
        <fullName evidence="2">TfoX/Sxy family transcriptional regulator of competence genes</fullName>
    </submittedName>
</protein>
<accession>A0ABU0IRP6</accession>
<name>A0ABU0IRP6_9CAUL</name>
<dbReference type="EMBL" id="JAUSVS010000002">
    <property type="protein sequence ID" value="MDQ0464026.1"/>
    <property type="molecule type" value="Genomic_DNA"/>
</dbReference>
<feature type="domain" description="TfoX N-terminal" evidence="1">
    <location>
        <begin position="22"/>
        <end position="104"/>
    </location>
</feature>
<organism evidence="2 3">
    <name type="scientific">Caulobacter ginsengisoli</name>
    <dbReference type="NCBI Taxonomy" id="400775"/>
    <lineage>
        <taxon>Bacteria</taxon>
        <taxon>Pseudomonadati</taxon>
        <taxon>Pseudomonadota</taxon>
        <taxon>Alphaproteobacteria</taxon>
        <taxon>Caulobacterales</taxon>
        <taxon>Caulobacteraceae</taxon>
        <taxon>Caulobacter</taxon>
    </lineage>
</organism>
<evidence type="ECO:0000313" key="2">
    <source>
        <dbReference type="EMBL" id="MDQ0464026.1"/>
    </source>
</evidence>
<dbReference type="Proteomes" id="UP001228905">
    <property type="component" value="Unassembled WGS sequence"/>
</dbReference>
<dbReference type="SUPFAM" id="SSF159894">
    <property type="entry name" value="YgaC/TfoX-N like"/>
    <property type="match status" value="1"/>
</dbReference>
<dbReference type="Gene3D" id="3.30.1460.30">
    <property type="entry name" value="YgaC/TfoX-N like chaperone"/>
    <property type="match status" value="1"/>
</dbReference>
<reference evidence="2 3" key="1">
    <citation type="submission" date="2023-07" db="EMBL/GenBank/DDBJ databases">
        <title>Genomic Encyclopedia of Type Strains, Phase IV (KMG-IV): sequencing the most valuable type-strain genomes for metagenomic binning, comparative biology and taxonomic classification.</title>
        <authorList>
            <person name="Goeker M."/>
        </authorList>
    </citation>
    <scope>NUCLEOTIDE SEQUENCE [LARGE SCALE GENOMIC DNA]</scope>
    <source>
        <strain evidence="2 3">DSM 18695</strain>
    </source>
</reference>
<dbReference type="InterPro" id="IPR007076">
    <property type="entry name" value="TfoX_N"/>
</dbReference>
<proteinExistence type="predicted"/>
<evidence type="ECO:0000313" key="3">
    <source>
        <dbReference type="Proteomes" id="UP001228905"/>
    </source>
</evidence>
<dbReference type="Pfam" id="PF04993">
    <property type="entry name" value="TfoX_N"/>
    <property type="match status" value="1"/>
</dbReference>
<evidence type="ECO:0000259" key="1">
    <source>
        <dbReference type="Pfam" id="PF04993"/>
    </source>
</evidence>